<accession>A0A8A3PQ05</accession>
<protein>
    <submittedName>
        <fullName evidence="1">Uncharacterized protein</fullName>
    </submittedName>
</protein>
<evidence type="ECO:0000313" key="2">
    <source>
        <dbReference type="Proteomes" id="UP000672032"/>
    </source>
</evidence>
<proteinExistence type="predicted"/>
<evidence type="ECO:0000313" key="1">
    <source>
        <dbReference type="EMBL" id="QSZ37612.1"/>
    </source>
</evidence>
<keyword evidence="2" id="KW-1185">Reference proteome</keyword>
<dbReference type="OrthoDB" id="3944128at2759"/>
<gene>
    <name evidence="1" type="ORF">DSL72_008711</name>
</gene>
<organism evidence="1 2">
    <name type="scientific">Monilinia vaccinii-corymbosi</name>
    <dbReference type="NCBI Taxonomy" id="61207"/>
    <lineage>
        <taxon>Eukaryota</taxon>
        <taxon>Fungi</taxon>
        <taxon>Dikarya</taxon>
        <taxon>Ascomycota</taxon>
        <taxon>Pezizomycotina</taxon>
        <taxon>Leotiomycetes</taxon>
        <taxon>Helotiales</taxon>
        <taxon>Sclerotiniaceae</taxon>
        <taxon>Monilinia</taxon>
    </lineage>
</organism>
<dbReference type="Proteomes" id="UP000672032">
    <property type="component" value="Chromosome 9"/>
</dbReference>
<dbReference type="EMBL" id="CP063413">
    <property type="protein sequence ID" value="QSZ37612.1"/>
    <property type="molecule type" value="Genomic_DNA"/>
</dbReference>
<sequence length="419" mass="44658">MSEVRNSTLKTTSWPAFGITSRGKYGTTSKAKSTSHKANITSMPRYSLFGSQTITRASCKSTTLGKSAENYCRIMIGTVQLHYWPTGAAAMNRSYPSTIYLKDYDITMTSPSVYFAINTMKATDLCGKQVGPTIKNYAVGYDVTDVYTLQPFANTKVTTRMGDPKQLQLSDLRTDCPQTTILPDDIFDYLETNHVVLGQDSQCNPILSWPTNLRLAAGDFWTTCGRHWGGKLVIFDPSDCLAGGPAATLSGGQIASLGTSGVIIQEFSRHSTTIPVPSSTAPGRPANFADVGVIEGQRISVEVIQGSSAGQTISYGGRIATLSGGNIVSLGVNGVVVQAPSGKVTTIPISKTAFASASGKVIGTVEFAVPTTKSPALDASASRAGPDSLVQLKNSGQRIEVFRWLSRLLVGWVGILIMR</sequence>
<dbReference type="AlphaFoldDB" id="A0A8A3PQ05"/>
<name>A0A8A3PQ05_9HELO</name>
<reference evidence="1" key="1">
    <citation type="submission" date="2020-10" db="EMBL/GenBank/DDBJ databases">
        <title>Genome Sequence of Monilinia vaccinii-corymbosi Sheds Light on Mummy Berry Disease Infection of Blueberry and Mating Type.</title>
        <authorList>
            <person name="Yow A.G."/>
            <person name="Zhang Y."/>
            <person name="Bansal K."/>
            <person name="Eacker S.M."/>
            <person name="Sullivan S."/>
            <person name="Liachko I."/>
            <person name="Cubeta M.A."/>
            <person name="Rollins J.A."/>
            <person name="Ashrafi H."/>
        </authorList>
    </citation>
    <scope>NUCLEOTIDE SEQUENCE</scope>
    <source>
        <strain evidence="1">RL-1</strain>
    </source>
</reference>